<accession>A0A9X1FRF2</accession>
<dbReference type="AlphaFoldDB" id="A0A9X1FRF2"/>
<evidence type="ECO:0000256" key="1">
    <source>
        <dbReference type="ARBA" id="ARBA00022723"/>
    </source>
</evidence>
<comment type="caution">
    <text evidence="6">The sequence shown here is derived from an EMBL/GenBank/DDBJ whole genome shotgun (WGS) entry which is preliminary data.</text>
</comment>
<dbReference type="InterPro" id="IPR009056">
    <property type="entry name" value="Cyt_c-like_dom"/>
</dbReference>
<keyword evidence="7" id="KW-1185">Reference proteome</keyword>
<reference evidence="6" key="1">
    <citation type="submission" date="2021-07" db="EMBL/GenBank/DDBJ databases">
        <title>Roseobacter insulae sp. nov., isolated from a tidal flat.</title>
        <authorList>
            <person name="Park S."/>
            <person name="Yoon J.-H."/>
        </authorList>
    </citation>
    <scope>NUCLEOTIDE SEQUENCE</scope>
    <source>
        <strain evidence="6">YSTF-M11</strain>
    </source>
</reference>
<organism evidence="6 7">
    <name type="scientific">Roseobacter insulae</name>
    <dbReference type="NCBI Taxonomy" id="2859783"/>
    <lineage>
        <taxon>Bacteria</taxon>
        <taxon>Pseudomonadati</taxon>
        <taxon>Pseudomonadota</taxon>
        <taxon>Alphaproteobacteria</taxon>
        <taxon>Rhodobacterales</taxon>
        <taxon>Roseobacteraceae</taxon>
        <taxon>Roseobacter</taxon>
    </lineage>
</organism>
<name>A0A9X1FRF2_9RHOB</name>
<evidence type="ECO:0000256" key="3">
    <source>
        <dbReference type="PROSITE-ProRule" id="PRU00433"/>
    </source>
</evidence>
<dbReference type="GO" id="GO:0020037">
    <property type="term" value="F:heme binding"/>
    <property type="evidence" value="ECO:0007669"/>
    <property type="project" value="InterPro"/>
</dbReference>
<keyword evidence="2 3" id="KW-0408">Iron</keyword>
<dbReference type="Pfam" id="PF13442">
    <property type="entry name" value="Cytochrome_CBB3"/>
    <property type="match status" value="1"/>
</dbReference>
<evidence type="ECO:0000256" key="2">
    <source>
        <dbReference type="ARBA" id="ARBA00023004"/>
    </source>
</evidence>
<dbReference type="GO" id="GO:0046872">
    <property type="term" value="F:metal ion binding"/>
    <property type="evidence" value="ECO:0007669"/>
    <property type="project" value="UniProtKB-KW"/>
</dbReference>
<dbReference type="RefSeq" id="WP_219497780.1">
    <property type="nucleotide sequence ID" value="NZ_JAHXDN010000001.1"/>
</dbReference>
<dbReference type="Proteomes" id="UP001138661">
    <property type="component" value="Unassembled WGS sequence"/>
</dbReference>
<proteinExistence type="predicted"/>
<feature type="domain" description="Cytochrome c" evidence="5">
    <location>
        <begin position="27"/>
        <end position="136"/>
    </location>
</feature>
<protein>
    <submittedName>
        <fullName evidence="6">C-type cytochrome</fullName>
    </submittedName>
</protein>
<evidence type="ECO:0000256" key="4">
    <source>
        <dbReference type="SAM" id="MobiDB-lite"/>
    </source>
</evidence>
<dbReference type="PROSITE" id="PS51007">
    <property type="entry name" value="CYTC"/>
    <property type="match status" value="1"/>
</dbReference>
<dbReference type="EMBL" id="JAHXDN010000001">
    <property type="protein sequence ID" value="MBW4706277.1"/>
    <property type="molecule type" value="Genomic_DNA"/>
</dbReference>
<evidence type="ECO:0000313" key="6">
    <source>
        <dbReference type="EMBL" id="MBW4706277.1"/>
    </source>
</evidence>
<gene>
    <name evidence="6" type="ORF">KX928_00595</name>
</gene>
<dbReference type="GO" id="GO:0009055">
    <property type="term" value="F:electron transfer activity"/>
    <property type="evidence" value="ECO:0007669"/>
    <property type="project" value="InterPro"/>
</dbReference>
<keyword evidence="1 3" id="KW-0479">Metal-binding</keyword>
<evidence type="ECO:0000259" key="5">
    <source>
        <dbReference type="PROSITE" id="PS51007"/>
    </source>
</evidence>
<evidence type="ECO:0000313" key="7">
    <source>
        <dbReference type="Proteomes" id="UP001138661"/>
    </source>
</evidence>
<sequence>MPRPKSRYLCFLALPFLAGCNETEPRIDATRGASLFAQNCAACHGADARGNGPESLKIGQPAPDLTGLTRSAGGTFPRDEVISVIDGFNRQSHPENVMPEFGAGDVGPTVIVGEDDDATPIPADLLALSNYLEQIQR</sequence>
<feature type="region of interest" description="Disordered" evidence="4">
    <location>
        <begin position="54"/>
        <end position="74"/>
    </location>
</feature>
<dbReference type="PROSITE" id="PS51257">
    <property type="entry name" value="PROKAR_LIPOPROTEIN"/>
    <property type="match status" value="1"/>
</dbReference>
<keyword evidence="3" id="KW-0349">Heme</keyword>